<reference evidence="9" key="2">
    <citation type="submission" date="2020-09" db="EMBL/GenBank/DDBJ databases">
        <authorList>
            <person name="Sun Q."/>
            <person name="Ohkuma M."/>
        </authorList>
    </citation>
    <scope>NUCLEOTIDE SEQUENCE</scope>
    <source>
        <strain evidence="9">JCM 4234</strain>
    </source>
</reference>
<feature type="transmembrane region" description="Helical" evidence="6">
    <location>
        <begin position="225"/>
        <end position="245"/>
    </location>
</feature>
<feature type="transmembrane region" description="Helical" evidence="6">
    <location>
        <begin position="127"/>
        <end position="152"/>
    </location>
</feature>
<keyword evidence="3 6" id="KW-0812">Transmembrane</keyword>
<keyword evidence="10" id="KW-1185">Reference proteome</keyword>
<dbReference type="Pfam" id="PF00528">
    <property type="entry name" value="BPD_transp_1"/>
    <property type="match status" value="1"/>
</dbReference>
<dbReference type="PANTHER" id="PTHR30177">
    <property type="entry name" value="GLYCINE BETAINE/L-PROLINE TRANSPORT SYSTEM PERMEASE PROTEIN PROW"/>
    <property type="match status" value="1"/>
</dbReference>
<dbReference type="GO" id="GO:0005886">
    <property type="term" value="C:plasma membrane"/>
    <property type="evidence" value="ECO:0007669"/>
    <property type="project" value="UniProtKB-SubCell"/>
</dbReference>
<evidence type="ECO:0000256" key="3">
    <source>
        <dbReference type="ARBA" id="ARBA00022692"/>
    </source>
</evidence>
<dbReference type="InterPro" id="IPR051204">
    <property type="entry name" value="ABC_transp_perm/SBD"/>
</dbReference>
<protein>
    <submittedName>
        <fullName evidence="9">Permease</fullName>
    </submittedName>
</protein>
<comment type="similarity">
    <text evidence="6">Belongs to the binding-protein-dependent transport system permease family.</text>
</comment>
<accession>A0A918L7M5</accession>
<comment type="subcellular location">
    <subcellularLocation>
        <location evidence="6">Cell membrane</location>
        <topology evidence="6">Multi-pass membrane protein</topology>
    </subcellularLocation>
    <subcellularLocation>
        <location evidence="1">Membrane</location>
        <topology evidence="1">Multi-pass membrane protein</topology>
    </subcellularLocation>
</comment>
<evidence type="ECO:0000256" key="2">
    <source>
        <dbReference type="ARBA" id="ARBA00022448"/>
    </source>
</evidence>
<name>A0A918L7M5_STRGD</name>
<dbReference type="PANTHER" id="PTHR30177:SF4">
    <property type="entry name" value="OSMOPROTECTANT IMPORT PERMEASE PROTEIN OSMW"/>
    <property type="match status" value="1"/>
</dbReference>
<reference evidence="9" key="1">
    <citation type="journal article" date="2014" name="Int. J. Syst. Evol. Microbiol.">
        <title>Complete genome sequence of Corynebacterium casei LMG S-19264T (=DSM 44701T), isolated from a smear-ripened cheese.</title>
        <authorList>
            <consortium name="US DOE Joint Genome Institute (JGI-PGF)"/>
            <person name="Walter F."/>
            <person name="Albersmeier A."/>
            <person name="Kalinowski J."/>
            <person name="Ruckert C."/>
        </authorList>
    </citation>
    <scope>NUCLEOTIDE SEQUENCE</scope>
    <source>
        <strain evidence="9">JCM 4234</strain>
    </source>
</reference>
<dbReference type="PROSITE" id="PS50928">
    <property type="entry name" value="ABC_TM1"/>
    <property type="match status" value="1"/>
</dbReference>
<dbReference type="InterPro" id="IPR000515">
    <property type="entry name" value="MetI-like"/>
</dbReference>
<organism evidence="9 10">
    <name type="scientific">Streptomyces griseoviridis</name>
    <dbReference type="NCBI Taxonomy" id="45398"/>
    <lineage>
        <taxon>Bacteria</taxon>
        <taxon>Bacillati</taxon>
        <taxon>Actinomycetota</taxon>
        <taxon>Actinomycetes</taxon>
        <taxon>Kitasatosporales</taxon>
        <taxon>Streptomycetaceae</taxon>
        <taxon>Streptomyces</taxon>
    </lineage>
</organism>
<evidence type="ECO:0000256" key="7">
    <source>
        <dbReference type="SAM" id="MobiDB-lite"/>
    </source>
</evidence>
<feature type="transmembrane region" description="Helical" evidence="6">
    <location>
        <begin position="252"/>
        <end position="271"/>
    </location>
</feature>
<dbReference type="SUPFAM" id="SSF161098">
    <property type="entry name" value="MetI-like"/>
    <property type="match status" value="1"/>
</dbReference>
<evidence type="ECO:0000256" key="4">
    <source>
        <dbReference type="ARBA" id="ARBA00022989"/>
    </source>
</evidence>
<proteinExistence type="inferred from homology"/>
<keyword evidence="2 6" id="KW-0813">Transport</keyword>
<dbReference type="CDD" id="cd06261">
    <property type="entry name" value="TM_PBP2"/>
    <property type="match status" value="1"/>
</dbReference>
<dbReference type="GO" id="GO:0055085">
    <property type="term" value="P:transmembrane transport"/>
    <property type="evidence" value="ECO:0007669"/>
    <property type="project" value="InterPro"/>
</dbReference>
<evidence type="ECO:0000256" key="6">
    <source>
        <dbReference type="RuleBase" id="RU363032"/>
    </source>
</evidence>
<sequence length="287" mass="29977">MMSPSSRFPQPGGAPPDPDPVTDDDATETATVAPPPSPAATRRRISWRKLTFLPVVLAGVLLATWLWFQQAELDALSENALAGGQVTKALWQHVELTVISTFFVLVIAIPLGVLLTRRMFRRATPLALAFANMGQATPAIGLLALLVIWLGIGRRSALIGIIVYAILPVLSNTIAGLKANDPTLLEAARGIGMSPFGVLTRVELPLAVPLILAGVRTALVLNVGTATLATFGGGGGLGVLITTGITSQRMPVLVLGSVLTVALALLVDWLASLAELLLRPRGLEAGG</sequence>
<evidence type="ECO:0000313" key="10">
    <source>
        <dbReference type="Proteomes" id="UP000653493"/>
    </source>
</evidence>
<keyword evidence="5 6" id="KW-0472">Membrane</keyword>
<keyword evidence="4 6" id="KW-1133">Transmembrane helix</keyword>
<dbReference type="GO" id="GO:0031460">
    <property type="term" value="P:glycine betaine transport"/>
    <property type="evidence" value="ECO:0007669"/>
    <property type="project" value="TreeGrafter"/>
</dbReference>
<evidence type="ECO:0000256" key="1">
    <source>
        <dbReference type="ARBA" id="ARBA00004141"/>
    </source>
</evidence>
<comment type="caution">
    <text evidence="9">The sequence shown here is derived from an EMBL/GenBank/DDBJ whole genome shotgun (WGS) entry which is preliminary data.</text>
</comment>
<dbReference type="InterPro" id="IPR035906">
    <property type="entry name" value="MetI-like_sf"/>
</dbReference>
<feature type="transmembrane region" description="Helical" evidence="6">
    <location>
        <begin position="50"/>
        <end position="68"/>
    </location>
</feature>
<feature type="transmembrane region" description="Helical" evidence="6">
    <location>
        <begin position="198"/>
        <end position="219"/>
    </location>
</feature>
<feature type="transmembrane region" description="Helical" evidence="6">
    <location>
        <begin position="158"/>
        <end position="177"/>
    </location>
</feature>
<evidence type="ECO:0000259" key="8">
    <source>
        <dbReference type="PROSITE" id="PS50928"/>
    </source>
</evidence>
<feature type="region of interest" description="Disordered" evidence="7">
    <location>
        <begin position="1"/>
        <end position="40"/>
    </location>
</feature>
<evidence type="ECO:0000256" key="5">
    <source>
        <dbReference type="ARBA" id="ARBA00023136"/>
    </source>
</evidence>
<dbReference type="AlphaFoldDB" id="A0A918L7M5"/>
<dbReference type="FunFam" id="1.10.3720.10:FF:000001">
    <property type="entry name" value="Glycine betaine ABC transporter, permease"/>
    <property type="match status" value="1"/>
</dbReference>
<dbReference type="Proteomes" id="UP000653493">
    <property type="component" value="Unassembled WGS sequence"/>
</dbReference>
<dbReference type="EMBL" id="BMSL01000001">
    <property type="protein sequence ID" value="GGS16385.1"/>
    <property type="molecule type" value="Genomic_DNA"/>
</dbReference>
<feature type="transmembrane region" description="Helical" evidence="6">
    <location>
        <begin position="96"/>
        <end position="115"/>
    </location>
</feature>
<evidence type="ECO:0000313" key="9">
    <source>
        <dbReference type="EMBL" id="GGS16385.1"/>
    </source>
</evidence>
<gene>
    <name evidence="9" type="ORF">GCM10010238_00190</name>
</gene>
<feature type="domain" description="ABC transmembrane type-1" evidence="8">
    <location>
        <begin position="90"/>
        <end position="271"/>
    </location>
</feature>
<dbReference type="Gene3D" id="1.10.3720.10">
    <property type="entry name" value="MetI-like"/>
    <property type="match status" value="1"/>
</dbReference>